<evidence type="ECO:0008006" key="5">
    <source>
        <dbReference type="Google" id="ProtNLM"/>
    </source>
</evidence>
<comment type="caution">
    <text evidence="3">The sequence shown here is derived from an EMBL/GenBank/DDBJ whole genome shotgun (WGS) entry which is preliminary data.</text>
</comment>
<accession>A0ABD3HS19</accession>
<proteinExistence type="predicted"/>
<dbReference type="AlphaFoldDB" id="A0ABD3HS19"/>
<dbReference type="EMBL" id="JBJQOH010000003">
    <property type="protein sequence ID" value="KAL3694323.1"/>
    <property type="molecule type" value="Genomic_DNA"/>
</dbReference>
<keyword evidence="4" id="KW-1185">Reference proteome</keyword>
<feature type="compositionally biased region" description="Basic and acidic residues" evidence="2">
    <location>
        <begin position="592"/>
        <end position="601"/>
    </location>
</feature>
<protein>
    <recommendedName>
        <fullName evidence="5">RING-type domain-containing protein</fullName>
    </recommendedName>
</protein>
<reference evidence="3 4" key="1">
    <citation type="submission" date="2024-09" db="EMBL/GenBank/DDBJ databases">
        <title>Chromosome-scale assembly of Riccia sorocarpa.</title>
        <authorList>
            <person name="Paukszto L."/>
        </authorList>
    </citation>
    <scope>NUCLEOTIDE SEQUENCE [LARGE SCALE GENOMIC DNA]</scope>
    <source>
        <strain evidence="3">LP-2024</strain>
        <tissue evidence="3">Aerial parts of the thallus</tissue>
    </source>
</reference>
<name>A0ABD3HS19_9MARC</name>
<keyword evidence="1" id="KW-0175">Coiled coil</keyword>
<dbReference type="Proteomes" id="UP001633002">
    <property type="component" value="Unassembled WGS sequence"/>
</dbReference>
<evidence type="ECO:0000256" key="2">
    <source>
        <dbReference type="SAM" id="MobiDB-lite"/>
    </source>
</evidence>
<evidence type="ECO:0000256" key="1">
    <source>
        <dbReference type="SAM" id="Coils"/>
    </source>
</evidence>
<dbReference type="InterPro" id="IPR013083">
    <property type="entry name" value="Znf_RING/FYVE/PHD"/>
</dbReference>
<feature type="region of interest" description="Disordered" evidence="2">
    <location>
        <begin position="560"/>
        <end position="645"/>
    </location>
</feature>
<feature type="coiled-coil region" evidence="1">
    <location>
        <begin position="315"/>
        <end position="377"/>
    </location>
</feature>
<feature type="compositionally biased region" description="Acidic residues" evidence="2">
    <location>
        <begin position="51"/>
        <end position="63"/>
    </location>
</feature>
<feature type="region of interest" description="Disordered" evidence="2">
    <location>
        <begin position="22"/>
        <end position="63"/>
    </location>
</feature>
<gene>
    <name evidence="3" type="ORF">R1sor_007974</name>
</gene>
<sequence>MTTLPGGLDLLEPVSAAGNVLEPESISSTVETGTPKDRKMSASISLQPSEDVTEDPGEGDKEDWDEEDFILPIEYFVEECKLPSHGIHPAELPKNLVSDEQLVSYFGPKAGKGRRNRHMWDLSKQIPPADILSLVQVIDGHDKPINGTIGVIFPRALYAERILGQKINWAAFAHDKLKNQIKAQKTRKLAKPTGPPCVRTLRVYTPPKSLKFDDNDVTKTTPMLEVDAAEAKDKGKLTELQLWGMPAEKSEASGSASPTVCSELSDDPKSFGAINTHLDLTQRESKLNQRNKEITMLLEPDENFDENDSEEIERLDQLEREGEDLTVQMAEVLDAIAASESKEKNLREQIEAAKKCREETESQLLEVTNEISGKEKTLSQVEDVLNVLAKELTFLEQYFSLPCPTLCPRYVPTPIEVTRTIFRLTSCPACNLGFHCFNFVPTSCGHAYHPPCILPLLAKAHTEHPTCLACGERLHHDWIETWGFSVNAEHKVEVEAALGLKKQKLAFEEGLRELYHNDPARALERREYLKKQQQLVTVVYTEDQVEHDWKASSAASKVRRHLWTSSGGGQTSQPPTPTSAPVSSNVQQLKPVKIEGEKDNVGKSAGPKKRKGPKHSYDTVLPPPHKEKTRHATKSEIGTGIDSPSESLTITLKSYKAINTPPTDANTRRKMSLDKVRLMYSQTGNTPCEA</sequence>
<dbReference type="Gene3D" id="3.30.40.10">
    <property type="entry name" value="Zinc/RING finger domain, C3HC4 (zinc finger)"/>
    <property type="match status" value="1"/>
</dbReference>
<evidence type="ECO:0000313" key="3">
    <source>
        <dbReference type="EMBL" id="KAL3694323.1"/>
    </source>
</evidence>
<evidence type="ECO:0000313" key="4">
    <source>
        <dbReference type="Proteomes" id="UP001633002"/>
    </source>
</evidence>
<organism evidence="3 4">
    <name type="scientific">Riccia sorocarpa</name>
    <dbReference type="NCBI Taxonomy" id="122646"/>
    <lineage>
        <taxon>Eukaryota</taxon>
        <taxon>Viridiplantae</taxon>
        <taxon>Streptophyta</taxon>
        <taxon>Embryophyta</taxon>
        <taxon>Marchantiophyta</taxon>
        <taxon>Marchantiopsida</taxon>
        <taxon>Marchantiidae</taxon>
        <taxon>Marchantiales</taxon>
        <taxon>Ricciaceae</taxon>
        <taxon>Riccia</taxon>
    </lineage>
</organism>